<dbReference type="PIRSF" id="PIRSF006281">
    <property type="entry name" value="MdoG"/>
    <property type="match status" value="1"/>
</dbReference>
<dbReference type="Gene3D" id="2.60.40.10">
    <property type="entry name" value="Immunoglobulins"/>
    <property type="match status" value="1"/>
</dbReference>
<dbReference type="FunFam" id="2.70.98.10:FF:000001">
    <property type="entry name" value="Glucans biosynthesis protein G"/>
    <property type="match status" value="1"/>
</dbReference>
<dbReference type="AlphaFoldDB" id="A0A1Y5SMC5"/>
<evidence type="ECO:0000259" key="7">
    <source>
        <dbReference type="Pfam" id="PF04349"/>
    </source>
</evidence>
<dbReference type="GO" id="GO:0003824">
    <property type="term" value="F:catalytic activity"/>
    <property type="evidence" value="ECO:0007669"/>
    <property type="project" value="InterPro"/>
</dbReference>
<dbReference type="SUPFAM" id="SSF74650">
    <property type="entry name" value="Galactose mutarotase-like"/>
    <property type="match status" value="1"/>
</dbReference>
<keyword evidence="5" id="KW-0574">Periplasm</keyword>
<dbReference type="Pfam" id="PF04349">
    <property type="entry name" value="MdoG"/>
    <property type="match status" value="1"/>
</dbReference>
<dbReference type="InterPro" id="IPR013783">
    <property type="entry name" value="Ig-like_fold"/>
</dbReference>
<dbReference type="OrthoDB" id="9777817at2"/>
<reference evidence="8 9" key="1">
    <citation type="submission" date="2017-03" db="EMBL/GenBank/DDBJ databases">
        <authorList>
            <person name="Afonso C.L."/>
            <person name="Miller P.J."/>
            <person name="Scott M.A."/>
            <person name="Spackman E."/>
            <person name="Goraichik I."/>
            <person name="Dimitrov K.M."/>
            <person name="Suarez D.L."/>
            <person name="Swayne D.E."/>
        </authorList>
    </citation>
    <scope>NUCLEOTIDE SEQUENCE [LARGE SCALE GENOMIC DNA]</scope>
    <source>
        <strain evidence="8 9">CECT 8397</strain>
    </source>
</reference>
<keyword evidence="4 6" id="KW-0732">Signal</keyword>
<evidence type="ECO:0000256" key="2">
    <source>
        <dbReference type="ARBA" id="ARBA00005001"/>
    </source>
</evidence>
<feature type="chain" id="PRO_5011989072" evidence="6">
    <location>
        <begin position="21"/>
        <end position="505"/>
    </location>
</feature>
<comment type="subcellular location">
    <subcellularLocation>
        <location evidence="1">Periplasm</location>
    </subcellularLocation>
</comment>
<dbReference type="InterPro" id="IPR014438">
    <property type="entry name" value="Glucan_biosyn_MdoG/MdoD"/>
</dbReference>
<dbReference type="InterPro" id="IPR011013">
    <property type="entry name" value="Gal_mutarotase_sf_dom"/>
</dbReference>
<dbReference type="GO" id="GO:0051274">
    <property type="term" value="P:beta-glucan biosynthetic process"/>
    <property type="evidence" value="ECO:0007669"/>
    <property type="project" value="TreeGrafter"/>
</dbReference>
<comment type="similarity">
    <text evidence="3">Belongs to the OpgD/OpgG family.</text>
</comment>
<dbReference type="InterPro" id="IPR014756">
    <property type="entry name" value="Ig_E-set"/>
</dbReference>
<dbReference type="PANTHER" id="PTHR30504:SF2">
    <property type="entry name" value="GLUCANS BIOSYNTHESIS PROTEIN G"/>
    <property type="match status" value="1"/>
</dbReference>
<dbReference type="InterPro" id="IPR014718">
    <property type="entry name" value="GH-type_carb-bd"/>
</dbReference>
<protein>
    <submittedName>
        <fullName evidence="8">Glucans biosynthesis protein G</fullName>
    </submittedName>
</protein>
<dbReference type="UniPathway" id="UPA00637"/>
<comment type="pathway">
    <text evidence="2">Glycan metabolism; osmoregulated periplasmic glucan (OPG) biosynthesis.</text>
</comment>
<evidence type="ECO:0000313" key="9">
    <source>
        <dbReference type="Proteomes" id="UP000193623"/>
    </source>
</evidence>
<evidence type="ECO:0000256" key="1">
    <source>
        <dbReference type="ARBA" id="ARBA00004418"/>
    </source>
</evidence>
<feature type="signal peptide" evidence="6">
    <location>
        <begin position="1"/>
        <end position="20"/>
    </location>
</feature>
<name>A0A1Y5SMC5_9RHOB</name>
<accession>A0A1Y5SMC5</accession>
<gene>
    <name evidence="8" type="primary">mdoG</name>
    <name evidence="8" type="ORF">PSJ8397_02276</name>
</gene>
<proteinExistence type="inferred from homology"/>
<dbReference type="GO" id="GO:0030288">
    <property type="term" value="C:outer membrane-bounded periplasmic space"/>
    <property type="evidence" value="ECO:0007669"/>
    <property type="project" value="TreeGrafter"/>
</dbReference>
<keyword evidence="9" id="KW-1185">Reference proteome</keyword>
<dbReference type="Proteomes" id="UP000193623">
    <property type="component" value="Unassembled WGS sequence"/>
</dbReference>
<dbReference type="GO" id="GO:0030246">
    <property type="term" value="F:carbohydrate binding"/>
    <property type="evidence" value="ECO:0007669"/>
    <property type="project" value="InterPro"/>
</dbReference>
<dbReference type="InterPro" id="IPR007444">
    <property type="entry name" value="Glucan_biosyn_MdoG_C"/>
</dbReference>
<evidence type="ECO:0000256" key="5">
    <source>
        <dbReference type="ARBA" id="ARBA00022764"/>
    </source>
</evidence>
<dbReference type="PANTHER" id="PTHR30504">
    <property type="entry name" value="GLUCANS BIOSYNTHESIS PROTEIN"/>
    <property type="match status" value="1"/>
</dbReference>
<dbReference type="SUPFAM" id="SSF81296">
    <property type="entry name" value="E set domains"/>
    <property type="match status" value="1"/>
</dbReference>
<evidence type="ECO:0000256" key="6">
    <source>
        <dbReference type="SAM" id="SignalP"/>
    </source>
</evidence>
<dbReference type="RefSeq" id="WP_085864675.1">
    <property type="nucleotide sequence ID" value="NZ_FWFT01000003.1"/>
</dbReference>
<evidence type="ECO:0000256" key="4">
    <source>
        <dbReference type="ARBA" id="ARBA00022729"/>
    </source>
</evidence>
<evidence type="ECO:0000256" key="3">
    <source>
        <dbReference type="ARBA" id="ARBA00009284"/>
    </source>
</evidence>
<organism evidence="8 9">
    <name type="scientific">Pseudooctadecabacter jejudonensis</name>
    <dbReference type="NCBI Taxonomy" id="1391910"/>
    <lineage>
        <taxon>Bacteria</taxon>
        <taxon>Pseudomonadati</taxon>
        <taxon>Pseudomonadota</taxon>
        <taxon>Alphaproteobacteria</taxon>
        <taxon>Rhodobacterales</taxon>
        <taxon>Paracoccaceae</taxon>
        <taxon>Pseudooctadecabacter</taxon>
    </lineage>
</organism>
<feature type="domain" description="Glucan biosynthesis periplasmic MdoG C-terminal" evidence="7">
    <location>
        <begin position="34"/>
        <end position="503"/>
    </location>
</feature>
<dbReference type="Gene3D" id="2.70.98.10">
    <property type="match status" value="1"/>
</dbReference>
<dbReference type="EMBL" id="FWFT01000003">
    <property type="protein sequence ID" value="SLN44076.1"/>
    <property type="molecule type" value="Genomic_DNA"/>
</dbReference>
<sequence length="505" mass="55329">MLRREFLASLAALAAAPALGQSSGGLRLAEGAPFDPDDVIALARNLAARAYVPPVTVPAEWTEITYEDYVSIWFADRNALWNGEAETPLRLDVFAPGLYFPTPISLSVVEGGKARPLPFDLGVFDKTDKFPDLPVDETLGYSGLRLRAELEHAGIYQEFAVFQGASYFRAIGTGNIYGLSARGLAIDTAEPSGEEFPDFRAFWLEKPAAGQTTFVLHALLDSPSCTGAYRFEITPGPSQVMEITARIFPRLDMDHVGLAPLTSMFQYDQTNRHRFDDFRPAVHDNDGLQIVNGAGETIWRPLANPKTLQISAFVDDNPRGFGLRQRAQTYGDFADLQALYHKRPGAWITPKGDWGRGAVTLVEIPTDSEIYDNIVCYWRPEGGLVAGSEAEFAYTLTWDQRLSDGAGLPVLNTMMGAGFNGQGTVVIIDFMGDDTVPENLSDIDIRLSASAGTNTDGVLQRNPETGGPRLAFTFEAGEATLIEFRAQLRLDGAPLSEVWLYRWTA</sequence>
<evidence type="ECO:0000313" key="8">
    <source>
        <dbReference type="EMBL" id="SLN44076.1"/>
    </source>
</evidence>